<dbReference type="STRING" id="1075417.SAMN05421823_11551"/>
<sequence length="61" mass="7555">MESRLTNQVLTEEDTLRSTASYDRAFQQVSQQRLPWWRKLLYSPSTNYQWQHRQAERVRKR</sequence>
<evidence type="ECO:0000313" key="1">
    <source>
        <dbReference type="EMBL" id="SDM53508.1"/>
    </source>
</evidence>
<dbReference type="Proteomes" id="UP000198510">
    <property type="component" value="Unassembled WGS sequence"/>
</dbReference>
<organism evidence="1 2">
    <name type="scientific">Catalinimonas alkaloidigena</name>
    <dbReference type="NCBI Taxonomy" id="1075417"/>
    <lineage>
        <taxon>Bacteria</taxon>
        <taxon>Pseudomonadati</taxon>
        <taxon>Bacteroidota</taxon>
        <taxon>Cytophagia</taxon>
        <taxon>Cytophagales</taxon>
        <taxon>Catalimonadaceae</taxon>
        <taxon>Catalinimonas</taxon>
    </lineage>
</organism>
<dbReference type="EMBL" id="FNFO01000015">
    <property type="protein sequence ID" value="SDM53508.1"/>
    <property type="molecule type" value="Genomic_DNA"/>
</dbReference>
<evidence type="ECO:0000313" key="2">
    <source>
        <dbReference type="Proteomes" id="UP000198510"/>
    </source>
</evidence>
<accession>A0A1G9U0U6</accession>
<proteinExistence type="predicted"/>
<dbReference type="AlphaFoldDB" id="A0A1G9U0U6"/>
<keyword evidence="2" id="KW-1185">Reference proteome</keyword>
<protein>
    <submittedName>
        <fullName evidence="1">Uncharacterized protein</fullName>
    </submittedName>
</protein>
<reference evidence="1 2" key="1">
    <citation type="submission" date="2016-10" db="EMBL/GenBank/DDBJ databases">
        <authorList>
            <person name="de Groot N.N."/>
        </authorList>
    </citation>
    <scope>NUCLEOTIDE SEQUENCE [LARGE SCALE GENOMIC DNA]</scope>
    <source>
        <strain evidence="1 2">DSM 25186</strain>
    </source>
</reference>
<gene>
    <name evidence="1" type="ORF">SAMN05421823_11551</name>
</gene>
<name>A0A1G9U0U6_9BACT</name>